<evidence type="ECO:0000256" key="1">
    <source>
        <dbReference type="SAM" id="MobiDB-lite"/>
    </source>
</evidence>
<keyword evidence="3" id="KW-1185">Reference proteome</keyword>
<gene>
    <name evidence="2" type="ORF">M422DRAFT_38704</name>
</gene>
<dbReference type="HOGENOM" id="CLU_2135132_0_0_1"/>
<evidence type="ECO:0000313" key="3">
    <source>
        <dbReference type="Proteomes" id="UP000054279"/>
    </source>
</evidence>
<dbReference type="Proteomes" id="UP000054279">
    <property type="component" value="Unassembled WGS sequence"/>
</dbReference>
<protein>
    <submittedName>
        <fullName evidence="2">Unplaced genomic scaffold SPHSTscaffold_339, whole genome shotgun sequence</fullName>
    </submittedName>
</protein>
<sequence length="113" mass="12558">MCMRFRQGRARALGMGKDASGILDPFAIHVRSRLRIHQMRNSTHPSGSNEEATASAKYSPLPPSQPRTSHPRIFGPVVPIVVGRQVYNYHAIHDSMPQGMEASVSAFWMRDGT</sequence>
<organism evidence="2 3">
    <name type="scientific">Sphaerobolus stellatus (strain SS14)</name>
    <dbReference type="NCBI Taxonomy" id="990650"/>
    <lineage>
        <taxon>Eukaryota</taxon>
        <taxon>Fungi</taxon>
        <taxon>Dikarya</taxon>
        <taxon>Basidiomycota</taxon>
        <taxon>Agaricomycotina</taxon>
        <taxon>Agaricomycetes</taxon>
        <taxon>Phallomycetidae</taxon>
        <taxon>Geastrales</taxon>
        <taxon>Sphaerobolaceae</taxon>
        <taxon>Sphaerobolus</taxon>
    </lineage>
</organism>
<name>A0A0C9UJR1_SPHS4</name>
<reference evidence="2 3" key="1">
    <citation type="submission" date="2014-06" db="EMBL/GenBank/DDBJ databases">
        <title>Evolutionary Origins and Diversification of the Mycorrhizal Mutualists.</title>
        <authorList>
            <consortium name="DOE Joint Genome Institute"/>
            <consortium name="Mycorrhizal Genomics Consortium"/>
            <person name="Kohler A."/>
            <person name="Kuo A."/>
            <person name="Nagy L.G."/>
            <person name="Floudas D."/>
            <person name="Copeland A."/>
            <person name="Barry K.W."/>
            <person name="Cichocki N."/>
            <person name="Veneault-Fourrey C."/>
            <person name="LaButti K."/>
            <person name="Lindquist E.A."/>
            <person name="Lipzen A."/>
            <person name="Lundell T."/>
            <person name="Morin E."/>
            <person name="Murat C."/>
            <person name="Riley R."/>
            <person name="Ohm R."/>
            <person name="Sun H."/>
            <person name="Tunlid A."/>
            <person name="Henrissat B."/>
            <person name="Grigoriev I.V."/>
            <person name="Hibbett D.S."/>
            <person name="Martin F."/>
        </authorList>
    </citation>
    <scope>NUCLEOTIDE SEQUENCE [LARGE SCALE GENOMIC DNA]</scope>
    <source>
        <strain evidence="2 3">SS14</strain>
    </source>
</reference>
<dbReference type="EMBL" id="KN837414">
    <property type="protein sequence ID" value="KIJ25455.1"/>
    <property type="molecule type" value="Genomic_DNA"/>
</dbReference>
<feature type="region of interest" description="Disordered" evidence="1">
    <location>
        <begin position="37"/>
        <end position="72"/>
    </location>
</feature>
<feature type="compositionally biased region" description="Polar residues" evidence="1">
    <location>
        <begin position="39"/>
        <end position="52"/>
    </location>
</feature>
<accession>A0A0C9UJR1</accession>
<dbReference type="AlphaFoldDB" id="A0A0C9UJR1"/>
<evidence type="ECO:0000313" key="2">
    <source>
        <dbReference type="EMBL" id="KIJ25455.1"/>
    </source>
</evidence>
<proteinExistence type="predicted"/>